<accession>A0A951QQX0</accession>
<dbReference type="Proteomes" id="UP000729701">
    <property type="component" value="Unassembled WGS sequence"/>
</dbReference>
<dbReference type="InterPro" id="IPR019734">
    <property type="entry name" value="TPR_rpt"/>
</dbReference>
<dbReference type="Pfam" id="PF13176">
    <property type="entry name" value="TPR_7"/>
    <property type="match status" value="2"/>
</dbReference>
<evidence type="ECO:0000259" key="5">
    <source>
        <dbReference type="Pfam" id="PF12770"/>
    </source>
</evidence>
<dbReference type="Pfam" id="PF13424">
    <property type="entry name" value="TPR_12"/>
    <property type="match status" value="2"/>
</dbReference>
<protein>
    <submittedName>
        <fullName evidence="6">CHAT domain-containing protein</fullName>
    </submittedName>
</protein>
<evidence type="ECO:0000256" key="4">
    <source>
        <dbReference type="SAM" id="SignalP"/>
    </source>
</evidence>
<gene>
    <name evidence="6" type="ORF">KME60_24565</name>
</gene>
<proteinExistence type="predicted"/>
<reference evidence="6" key="2">
    <citation type="journal article" date="2022" name="Microbiol. Resour. Announc.">
        <title>Metagenome Sequencing to Explore Phylogenomics of Terrestrial Cyanobacteria.</title>
        <authorList>
            <person name="Ward R.D."/>
            <person name="Stajich J.E."/>
            <person name="Johansen J.R."/>
            <person name="Huntemann M."/>
            <person name="Clum A."/>
            <person name="Foster B."/>
            <person name="Foster B."/>
            <person name="Roux S."/>
            <person name="Palaniappan K."/>
            <person name="Varghese N."/>
            <person name="Mukherjee S."/>
            <person name="Reddy T.B.K."/>
            <person name="Daum C."/>
            <person name="Copeland A."/>
            <person name="Chen I.A."/>
            <person name="Ivanova N.N."/>
            <person name="Kyrpides N.C."/>
            <person name="Shapiro N."/>
            <person name="Eloe-Fadrosh E.A."/>
            <person name="Pietrasiak N."/>
        </authorList>
    </citation>
    <scope>NUCLEOTIDE SEQUENCE</scope>
    <source>
        <strain evidence="6">GSE-NOS-MK-12-04C</strain>
    </source>
</reference>
<dbReference type="InterPro" id="IPR011990">
    <property type="entry name" value="TPR-like_helical_dom_sf"/>
</dbReference>
<evidence type="ECO:0000256" key="3">
    <source>
        <dbReference type="SAM" id="MobiDB-lite"/>
    </source>
</evidence>
<feature type="region of interest" description="Disordered" evidence="3">
    <location>
        <begin position="1143"/>
        <end position="1170"/>
    </location>
</feature>
<feature type="domain" description="CHAT" evidence="5">
    <location>
        <begin position="880"/>
        <end position="1189"/>
    </location>
</feature>
<evidence type="ECO:0000256" key="1">
    <source>
        <dbReference type="PROSITE-ProRule" id="PRU00339"/>
    </source>
</evidence>
<keyword evidence="2" id="KW-0175">Coiled coil</keyword>
<dbReference type="Gene3D" id="1.25.40.10">
    <property type="entry name" value="Tetratricopeptide repeat domain"/>
    <property type="match status" value="3"/>
</dbReference>
<feature type="repeat" description="TPR" evidence="1">
    <location>
        <begin position="585"/>
        <end position="618"/>
    </location>
</feature>
<feature type="signal peptide" evidence="4">
    <location>
        <begin position="1"/>
        <end position="22"/>
    </location>
</feature>
<dbReference type="PANTHER" id="PTHR10098:SF112">
    <property type="entry name" value="SLR0380 PROTEIN"/>
    <property type="match status" value="1"/>
</dbReference>
<dbReference type="Pfam" id="PF12770">
    <property type="entry name" value="CHAT"/>
    <property type="match status" value="1"/>
</dbReference>
<evidence type="ECO:0000313" key="6">
    <source>
        <dbReference type="EMBL" id="MBW4670502.1"/>
    </source>
</evidence>
<sequence length="1191" mass="133691">MGRLQSLNLALVLSLICSPALATKDSVNEQTLAQAASSPPRQNRKSEADRLLKQGIKQLNIKQVDAALQSLQQALAIYKEIKDRPGQGETLKNLGNVYTNKKDNAKAIEAYEQSLVIAREIKDSDLEGRNLLNLGIVYNSIKNYDKALEFLLPTWEIAQGMKSSELQFKVLSQLSSTYTAKGDIAKAQIYQKKFRTKFPEVFKLVETILLYSQLEVYSQKKESQKAIDVGQEALEKIRKVNLSEEDVFLLTSSSEIDRKALSPDTIKKVFEFRILLELLQLYDDITDYPKVINVGEQALGIIRKFSISKDEWNALNIFLERKDNTSFDISKKTSEMGGLLLLGNAYNQSGKYQKAIPLTQEALKIAKEVKNTDIQGAALIILANTYKSIAISDAEVQKTLTFAQEALTIARRTKNEAIESEALNEIADIYSKLEEYQKAIEFAEASLVIARRSKDPVAIVKPLFTLASVYVDLGEYQKFNQLSQEALATVRKVKQNPTVEAASFLLASVNQFIQGDYKKTITYAQESLDIASSIKTPYYKQWFLMRNYRLLSIGYGGLKDYQKAIEFAKKDLQIGKDLNEPISQGYALRLLGAFYRGLGQKQEALAAYLQVLDLAKQKEYSGSLALVYAGLARVYRDLNQPTAAITYYQQAIDDIEESRGKIRGLSRELQTSFLQSLQEFDRTSNADIYREYANLLLSQGRNLEASQVLELLKVQELSEFKNNPSITASKKPVVQTRIEDKITKKYGSLIAFGQKVDECQKNNCPEKTKLADERDALISEFSQTVQRLEKDVRDRLSKDRGNLDTQDVRSIGKKIVEAKEGTILINIFVVQDKTWLLWVSKGGVVKSLEVPLGEPKLRETVNQFRQLLQNPNSDINQIKATGKQLYDWLIRPIEPELKANKIQNLVFSLDRAARYIPISALFDGNQYLVENYNISTVLSAGLTDTESRLPVGTANTQVLALGLSNPVPGFSALPNVPAELNAIVRQKPNDRRGVYPGDEFLNQQFDYRTLRDNLKGRKILHIATHGVFVPGRQNESYLLLGTGEKLPISKIENLEDLSDVHLVVLSACETALGETAKDGIEISGISFYFLNRRAKAVIASLWLVNDASTTQLMQQFYTNLATDNHPTKPEALRQSQLSLLYGKNSKKTSDRERGAIEPKPIAGKSPRNQHSGTGYSHPYYWAPFILIGNGL</sequence>
<evidence type="ECO:0000256" key="2">
    <source>
        <dbReference type="SAM" id="Coils"/>
    </source>
</evidence>
<dbReference type="EMBL" id="JAHHGZ010000031">
    <property type="protein sequence ID" value="MBW4670502.1"/>
    <property type="molecule type" value="Genomic_DNA"/>
</dbReference>
<keyword evidence="4" id="KW-0732">Signal</keyword>
<reference evidence="6" key="1">
    <citation type="submission" date="2021-05" db="EMBL/GenBank/DDBJ databases">
        <authorList>
            <person name="Pietrasiak N."/>
            <person name="Ward R."/>
            <person name="Stajich J.E."/>
            <person name="Kurbessoian T."/>
        </authorList>
    </citation>
    <scope>NUCLEOTIDE SEQUENCE</scope>
    <source>
        <strain evidence="6">GSE-NOS-MK-12-04C</strain>
    </source>
</reference>
<feature type="repeat" description="TPR" evidence="1">
    <location>
        <begin position="88"/>
        <end position="121"/>
    </location>
</feature>
<dbReference type="SUPFAM" id="SSF48452">
    <property type="entry name" value="TPR-like"/>
    <property type="match status" value="3"/>
</dbReference>
<feature type="repeat" description="TPR" evidence="1">
    <location>
        <begin position="336"/>
        <end position="369"/>
    </location>
</feature>
<feature type="chain" id="PRO_5037349525" evidence="4">
    <location>
        <begin position="23"/>
        <end position="1191"/>
    </location>
</feature>
<dbReference type="InterPro" id="IPR024983">
    <property type="entry name" value="CHAT_dom"/>
</dbReference>
<dbReference type="PANTHER" id="PTHR10098">
    <property type="entry name" value="RAPSYN-RELATED"/>
    <property type="match status" value="1"/>
</dbReference>
<name>A0A951QQX0_9CYAN</name>
<dbReference type="PROSITE" id="PS50005">
    <property type="entry name" value="TPR"/>
    <property type="match status" value="3"/>
</dbReference>
<dbReference type="SMART" id="SM00028">
    <property type="entry name" value="TPR"/>
    <property type="match status" value="9"/>
</dbReference>
<evidence type="ECO:0000313" key="7">
    <source>
        <dbReference type="Proteomes" id="UP000729701"/>
    </source>
</evidence>
<dbReference type="AlphaFoldDB" id="A0A951QQX0"/>
<organism evidence="6 7">
    <name type="scientific">Cyanomargarita calcarea GSE-NOS-MK-12-04C</name>
    <dbReference type="NCBI Taxonomy" id="2839659"/>
    <lineage>
        <taxon>Bacteria</taxon>
        <taxon>Bacillati</taxon>
        <taxon>Cyanobacteriota</taxon>
        <taxon>Cyanophyceae</taxon>
        <taxon>Nostocales</taxon>
        <taxon>Cyanomargaritaceae</taxon>
        <taxon>Cyanomargarita</taxon>
    </lineage>
</organism>
<feature type="coiled-coil region" evidence="2">
    <location>
        <begin position="426"/>
        <end position="453"/>
    </location>
</feature>
<comment type="caution">
    <text evidence="6">The sequence shown here is derived from an EMBL/GenBank/DDBJ whole genome shotgun (WGS) entry which is preliminary data.</text>
</comment>
<keyword evidence="1" id="KW-0802">TPR repeat</keyword>
<feature type="compositionally biased region" description="Basic and acidic residues" evidence="3">
    <location>
        <begin position="1147"/>
        <end position="1156"/>
    </location>
</feature>